<name>A0A544TI36_9BACI</name>
<dbReference type="RefSeq" id="WP_142537360.1">
    <property type="nucleotide sequence ID" value="NZ_BMIE01000002.1"/>
</dbReference>
<protein>
    <submittedName>
        <fullName evidence="2">Uncharacterized protein</fullName>
    </submittedName>
</protein>
<gene>
    <name evidence="2" type="ORF">FG382_02950</name>
</gene>
<dbReference type="EMBL" id="VDGH01000001">
    <property type="protein sequence ID" value="TQR17117.1"/>
    <property type="molecule type" value="Genomic_DNA"/>
</dbReference>
<sequence>MLDRKLFAAFFTSIMGYFIVPIFFHNASDSYFIKGLAVSIVTVPILFIVGVLSSLAIESVSLSKNIGLSYLKHLGCAILCAFIFSLTAMYFLVAALLISFVYATIFFLIDRLLIRFFKEN</sequence>
<dbReference type="AlphaFoldDB" id="A0A544TI36"/>
<evidence type="ECO:0000313" key="2">
    <source>
        <dbReference type="EMBL" id="TQR17117.1"/>
    </source>
</evidence>
<proteinExistence type="predicted"/>
<evidence type="ECO:0000313" key="3">
    <source>
        <dbReference type="Proteomes" id="UP000317316"/>
    </source>
</evidence>
<organism evidence="2 3">
    <name type="scientific">Psychrobacillus lasiicapitis</name>
    <dbReference type="NCBI Taxonomy" id="1636719"/>
    <lineage>
        <taxon>Bacteria</taxon>
        <taxon>Bacillati</taxon>
        <taxon>Bacillota</taxon>
        <taxon>Bacilli</taxon>
        <taxon>Bacillales</taxon>
        <taxon>Bacillaceae</taxon>
        <taxon>Psychrobacillus</taxon>
    </lineage>
</organism>
<evidence type="ECO:0000256" key="1">
    <source>
        <dbReference type="SAM" id="Phobius"/>
    </source>
</evidence>
<dbReference type="OrthoDB" id="2739227at2"/>
<feature type="transmembrane region" description="Helical" evidence="1">
    <location>
        <begin position="77"/>
        <end position="109"/>
    </location>
</feature>
<feature type="transmembrane region" description="Helical" evidence="1">
    <location>
        <begin position="36"/>
        <end position="57"/>
    </location>
</feature>
<comment type="caution">
    <text evidence="2">The sequence shown here is derived from an EMBL/GenBank/DDBJ whole genome shotgun (WGS) entry which is preliminary data.</text>
</comment>
<keyword evidence="1" id="KW-0472">Membrane</keyword>
<dbReference type="Proteomes" id="UP000317316">
    <property type="component" value="Unassembled WGS sequence"/>
</dbReference>
<keyword evidence="1" id="KW-1133">Transmembrane helix</keyword>
<feature type="transmembrane region" description="Helical" evidence="1">
    <location>
        <begin position="6"/>
        <end position="24"/>
    </location>
</feature>
<keyword evidence="3" id="KW-1185">Reference proteome</keyword>
<reference evidence="2 3" key="1">
    <citation type="submission" date="2019-05" db="EMBL/GenBank/DDBJ databases">
        <title>Psychrobacillus vulpis sp. nov., a new species isolated from feces of a red fox that inhabits in The Tablas de Daimiel Natural Park, Albacete, Spain.</title>
        <authorList>
            <person name="Rodriguez M."/>
            <person name="Reina J.C."/>
            <person name="Bejar V."/>
            <person name="Llamas I."/>
        </authorList>
    </citation>
    <scope>NUCLEOTIDE SEQUENCE [LARGE SCALE GENOMIC DNA]</scope>
    <source>
        <strain evidence="2 3">NEAU-3TGS17</strain>
    </source>
</reference>
<accession>A0A544TI36</accession>
<keyword evidence="1" id="KW-0812">Transmembrane</keyword>